<evidence type="ECO:0000259" key="1">
    <source>
        <dbReference type="Pfam" id="PF13472"/>
    </source>
</evidence>
<dbReference type="AlphaFoldDB" id="A0A6S6TJ73"/>
<dbReference type="SUPFAM" id="SSF52266">
    <property type="entry name" value="SGNH hydrolase"/>
    <property type="match status" value="1"/>
</dbReference>
<dbReference type="InterPro" id="IPR036514">
    <property type="entry name" value="SGNH_hydro_sf"/>
</dbReference>
<proteinExistence type="predicted"/>
<dbReference type="InterPro" id="IPR051532">
    <property type="entry name" value="Ester_Hydrolysis_Enzymes"/>
</dbReference>
<dbReference type="PANTHER" id="PTHR30383:SF5">
    <property type="entry name" value="SGNH HYDROLASE-TYPE ESTERASE DOMAIN-CONTAINING PROTEIN"/>
    <property type="match status" value="1"/>
</dbReference>
<name>A0A6S6TJ73_9GAMM</name>
<accession>A0A6S6TJ73</accession>
<protein>
    <submittedName>
        <fullName evidence="2">Lysophospholipase</fullName>
    </submittedName>
</protein>
<dbReference type="PANTHER" id="PTHR30383">
    <property type="entry name" value="THIOESTERASE 1/PROTEASE 1/LYSOPHOSPHOLIPASE L1"/>
    <property type="match status" value="1"/>
</dbReference>
<reference evidence="2" key="1">
    <citation type="submission" date="2020-01" db="EMBL/GenBank/DDBJ databases">
        <authorList>
            <person name="Meier V. D."/>
            <person name="Meier V D."/>
        </authorList>
    </citation>
    <scope>NUCLEOTIDE SEQUENCE</scope>
    <source>
        <strain evidence="2">HLG_WM_MAG_07</strain>
    </source>
</reference>
<sequence>MKINCLLGFIIISILLLSLALNYVFYKKSFIPLHALALDPIGLNYYSATAIHSKPNNEKAIFMYYGDSRGLSWPFIEDDRYTFINRSIGNQTSVQINDRFEAHVTPHKPDIILIQMCVNDLKMIPLFPEQRESILKACKANINDLLNKARGIKAKVILSTVFPLADVSLARKILGIREQPIIDAINDINKYIMSQEASDTVIFDSYSLLRGSNKKVDSRYSRDWLHLNERGYQLLNQSLAQLIERMSL</sequence>
<dbReference type="Gene3D" id="3.40.50.1110">
    <property type="entry name" value="SGNH hydrolase"/>
    <property type="match status" value="1"/>
</dbReference>
<evidence type="ECO:0000313" key="2">
    <source>
        <dbReference type="EMBL" id="CAA6819384.1"/>
    </source>
</evidence>
<dbReference type="Pfam" id="PF13472">
    <property type="entry name" value="Lipase_GDSL_2"/>
    <property type="match status" value="1"/>
</dbReference>
<dbReference type="EMBL" id="CACVAY010000092">
    <property type="protein sequence ID" value="CAA6819384.1"/>
    <property type="molecule type" value="Genomic_DNA"/>
</dbReference>
<dbReference type="GO" id="GO:0004622">
    <property type="term" value="F:phosphatidylcholine lysophospholipase activity"/>
    <property type="evidence" value="ECO:0007669"/>
    <property type="project" value="TreeGrafter"/>
</dbReference>
<feature type="domain" description="SGNH hydrolase-type esterase" evidence="1">
    <location>
        <begin position="80"/>
        <end position="234"/>
    </location>
</feature>
<gene>
    <name evidence="2" type="ORF">HELGO_WM18676</name>
</gene>
<dbReference type="InterPro" id="IPR013830">
    <property type="entry name" value="SGNH_hydro"/>
</dbReference>
<organism evidence="2">
    <name type="scientific">uncultured Thiotrichaceae bacterium</name>
    <dbReference type="NCBI Taxonomy" id="298394"/>
    <lineage>
        <taxon>Bacteria</taxon>
        <taxon>Pseudomonadati</taxon>
        <taxon>Pseudomonadota</taxon>
        <taxon>Gammaproteobacteria</taxon>
        <taxon>Thiotrichales</taxon>
        <taxon>Thiotrichaceae</taxon>
        <taxon>environmental samples</taxon>
    </lineage>
</organism>